<dbReference type="EC" id="2.4.1.16" evidence="2"/>
<evidence type="ECO:0000256" key="10">
    <source>
        <dbReference type="ARBA" id="ARBA00023180"/>
    </source>
</evidence>
<reference evidence="17" key="1">
    <citation type="submission" date="2021-07" db="EMBL/GenBank/DDBJ databases">
        <authorList>
            <person name="Catto M.A."/>
            <person name="Jacobson A."/>
            <person name="Kennedy G."/>
            <person name="Labadie P."/>
            <person name="Hunt B.G."/>
            <person name="Srinivasan R."/>
        </authorList>
    </citation>
    <scope>NUCLEOTIDE SEQUENCE</scope>
    <source>
        <strain evidence="17">PL_HMW_Pooled</strain>
        <tissue evidence="17">Head</tissue>
    </source>
</reference>
<dbReference type="InterPro" id="IPR004835">
    <property type="entry name" value="Chitin_synth"/>
</dbReference>
<dbReference type="CDD" id="cd04190">
    <property type="entry name" value="Chitin_synth_C"/>
    <property type="match status" value="1"/>
</dbReference>
<feature type="transmembrane region" description="Helical" evidence="15">
    <location>
        <begin position="1128"/>
        <end position="1149"/>
    </location>
</feature>
<keyword evidence="8 13" id="KW-0175">Coiled coil</keyword>
<dbReference type="Pfam" id="PF23000">
    <property type="entry name" value="ChitinSynthase_IV_N"/>
    <property type="match status" value="1"/>
</dbReference>
<keyword evidence="5" id="KW-0808">Transferase</keyword>
<sequence length="1818" mass="205164">MSPQDKIASMAAALGQRGNHHDGSDDNFSDDESTPLTQDIYGGSTRTVQETKGWDVFRDLPPKTDSGSMANQRCLDITVKILKVVAYLVTFVIVLGSGVVAKGSLLLMTGMLQSKRVVPVSNVKFGRENSYVYEVADEERVAFTWMLLLAFAVPELGTLFRSARICFFKSWRRPPFLDFLLVFVMETLHAAGTALLVFAVMPQLDVVQGLMLTNSLCLVPGVLGMLSRTNKEGQRFVKVLVDLGAIVAQCTALVVWPVLLNSKDTTRPVYGARLWIIPVAVVCISCGWWENYVNKQSPIGFVKTLGRVKERLKRTRYFTYMFISVWKIMVMFTMMLIVVLFEYGNVAHIFQVLPKALSEHQITIYEVKIPGSSTPVDLLSDLNPTGDVETEQAMYKFALYTCMVQVFAAYICYIFGKFACKIMIQGFSYAFPVSLTVPVTISLAIAACGLRKDDPGYFASILPSYIFFKSPDLDDLNNFVFGDHQAWVWLLWLLSQTWITLHIWTPKCERLATTEKLFVTPMYQGLLIDQSMAMNRRRDDEADVKTEDLTELEKGVDEYYETISIHTDASGSTPGKSVKSSDYITRIYACCTMWHETKEEMMEMLKSILRMDEDQCARRVAQKYLRVVDPDYYEFETHIFFDDAFEISDVNDDWSVCNRFVKLLVAIMDEAASHVHETNIRMRPPKKYPTPYGGRLEWILPGKTKMIAHLKDKSKIRHRKRWSQVMYMYYLLGHRLMELPISVDRKEVMAENTFLLTLDGDIDFQPHAVQLLIDLMKKNRNLGAACGRIHPVGSGPMVWYQMFEYAIGHWLQKATEHMIGCVLCSPGCFSLFRGKSLMDDNVMRKYTTRSDEARHYVQYDQGEDRWLCTLLLQRGYRVEYSAASDAYTHCPEGFNEFYNQRRRWVPSTIANIMDLLVDAKRTIKINDNISMPYIAYQMMLMGGTILGPGTIFLMLVGAFVAAFKIDNWTSFYYNIIPIMLFMLICFTCKANIQLLFAQILSTGYAMVMMAVIVGTALQLGEDGIGSPSAIFLIALSSSFFIAACLHPQEFWCVMHGIIYLMSIPSMYLLLILYSIINLNVVSWGTREVVAKKTKKVRPRSFGHGFARSSSGGGACACVRVLRLVQPRVAQLLTIAYAMVMLAVLVAVLMQMAEDGALSPSSLFFYAIALSFVITAFLHPMELLTICCGLLYYTLVPSMYLLMVIYAICNLNNVTWGTREVKTKKTAKELEEERKEAEEAKRKARQKSLLGFLQNVNSGGGVDGDEGGIEISLAGLFKCIFCTHPKSVDDKAQLVRIAESLDSLGKRLQNIEQVVDPQGQHGGRRRTASAGSRDHHLGSLAEEHSEEDHLNDSDSDTATTEGKQKRDDLVDPYWIEDRDLKRGEVDFISTTEMQFWKDLLVKYLHPIDDDKNERARIAHDLKELRDKSVFAFFMVNAIFVLIVFLLQLNKDLLHVKWPLGVKTNITYDEATQEARIAADLIELRNKSVFAFFMFNALFVLIVFLLQLNKDQLHVDWPLGVKTNITYIEETSEVLISKEYLQLEPIGLVFVFFFALILVIQFTAMLFHRFGTLSHILASAELTLCWNKKVEDLSQDALLDKHAVDIVRNLQRLRGIDGDYDNDSGSSADRVGHRRTIHNLEKQRQKKRTIGTLDVAFKKRFFNMKEGGAAPGTPVLGRKLTMRQETIKALETRRNSVMAERKKSHMQTLGAAHEYGVTAAAALSPGGTLIGAAGVGGVATRNHRNSVASMNVKDLFDGHGGQVNRAYEPSGYEAGGVISEDEMDVVPGTGNGSAIRLHNVRGNVSWREQAEGHSRSNSRM</sequence>
<keyword evidence="3" id="KW-1003">Cell membrane</keyword>
<dbReference type="GO" id="GO:0004100">
    <property type="term" value="F:chitin synthase activity"/>
    <property type="evidence" value="ECO:0007669"/>
    <property type="project" value="UniProtKB-EC"/>
</dbReference>
<dbReference type="SUPFAM" id="SSF53448">
    <property type="entry name" value="Nucleotide-diphospho-sugar transferases"/>
    <property type="match status" value="1"/>
</dbReference>
<feature type="compositionally biased region" description="Basic and acidic residues" evidence="14">
    <location>
        <begin position="1331"/>
        <end position="1351"/>
    </location>
</feature>
<dbReference type="FunFam" id="3.90.550.10:FF:000139">
    <property type="entry name" value="Chitin synthase 8"/>
    <property type="match status" value="1"/>
</dbReference>
<feature type="transmembrane region" description="Helical" evidence="15">
    <location>
        <begin position="239"/>
        <end position="260"/>
    </location>
</feature>
<feature type="transmembrane region" description="Helical" evidence="15">
    <location>
        <begin position="206"/>
        <end position="227"/>
    </location>
</feature>
<feature type="transmembrane region" description="Helical" evidence="15">
    <location>
        <begin position="940"/>
        <end position="965"/>
    </location>
</feature>
<dbReference type="Proteomes" id="UP001219518">
    <property type="component" value="Unassembled WGS sequence"/>
</dbReference>
<evidence type="ECO:0000256" key="13">
    <source>
        <dbReference type="SAM" id="Coils"/>
    </source>
</evidence>
<comment type="subcellular location">
    <subcellularLocation>
        <location evidence="1">Cell membrane</location>
        <topology evidence="1">Multi-pass membrane protein</topology>
    </subcellularLocation>
</comment>
<feature type="coiled-coil region" evidence="13">
    <location>
        <begin position="1219"/>
        <end position="1249"/>
    </location>
</feature>
<comment type="caution">
    <text evidence="17">The sequence shown here is derived from an EMBL/GenBank/DDBJ whole genome shotgun (WGS) entry which is preliminary data.</text>
</comment>
<keyword evidence="7 15" id="KW-1133">Transmembrane helix</keyword>
<evidence type="ECO:0000259" key="16">
    <source>
        <dbReference type="Pfam" id="PF23000"/>
    </source>
</evidence>
<evidence type="ECO:0000256" key="2">
    <source>
        <dbReference type="ARBA" id="ARBA00012543"/>
    </source>
</evidence>
<feature type="domain" description="Chitin synthase chs-1/2 N-terminal putative transporter" evidence="16">
    <location>
        <begin position="79"/>
        <end position="363"/>
    </location>
</feature>
<evidence type="ECO:0000256" key="3">
    <source>
        <dbReference type="ARBA" id="ARBA00022475"/>
    </source>
</evidence>
<evidence type="ECO:0000256" key="14">
    <source>
        <dbReference type="SAM" id="MobiDB-lite"/>
    </source>
</evidence>
<evidence type="ECO:0000256" key="12">
    <source>
        <dbReference type="ARBA" id="ARBA00048014"/>
    </source>
</evidence>
<feature type="transmembrane region" description="Helical" evidence="15">
    <location>
        <begin position="1024"/>
        <end position="1045"/>
    </location>
</feature>
<dbReference type="InterPro" id="IPR029044">
    <property type="entry name" value="Nucleotide-diphossugar_trans"/>
</dbReference>
<evidence type="ECO:0000256" key="11">
    <source>
        <dbReference type="ARBA" id="ARBA00046329"/>
    </source>
</evidence>
<feature type="transmembrane region" description="Helical" evidence="15">
    <location>
        <begin position="1428"/>
        <end position="1447"/>
    </location>
</feature>
<comment type="similarity">
    <text evidence="11">Belongs to the chitin synthase family. Class IV subfamily.</text>
</comment>
<feature type="transmembrane region" description="Helical" evidence="15">
    <location>
        <begin position="272"/>
        <end position="289"/>
    </location>
</feature>
<feature type="region of interest" description="Disordered" evidence="14">
    <location>
        <begin position="1"/>
        <end position="41"/>
    </location>
</feature>
<gene>
    <name evidence="17" type="ORF">KUF71_019316</name>
</gene>
<keyword evidence="6 15" id="KW-0812">Transmembrane</keyword>
<feature type="transmembrane region" description="Helical" evidence="15">
    <location>
        <begin position="427"/>
        <end position="447"/>
    </location>
</feature>
<feature type="transmembrane region" description="Helical" evidence="15">
    <location>
        <begin position="1057"/>
        <end position="1076"/>
    </location>
</feature>
<evidence type="ECO:0000256" key="9">
    <source>
        <dbReference type="ARBA" id="ARBA00023136"/>
    </source>
</evidence>
<feature type="transmembrane region" description="Helical" evidence="15">
    <location>
        <begin position="971"/>
        <end position="988"/>
    </location>
</feature>
<evidence type="ECO:0000256" key="5">
    <source>
        <dbReference type="ARBA" id="ARBA00022679"/>
    </source>
</evidence>
<dbReference type="InterPro" id="IPR055120">
    <property type="entry name" value="Chs-1/2_IV_N"/>
</dbReference>
<organism evidence="17 18">
    <name type="scientific">Frankliniella fusca</name>
    <dbReference type="NCBI Taxonomy" id="407009"/>
    <lineage>
        <taxon>Eukaryota</taxon>
        <taxon>Metazoa</taxon>
        <taxon>Ecdysozoa</taxon>
        <taxon>Arthropoda</taxon>
        <taxon>Hexapoda</taxon>
        <taxon>Insecta</taxon>
        <taxon>Pterygota</taxon>
        <taxon>Neoptera</taxon>
        <taxon>Paraneoptera</taxon>
        <taxon>Thysanoptera</taxon>
        <taxon>Terebrantia</taxon>
        <taxon>Thripoidea</taxon>
        <taxon>Thripidae</taxon>
        <taxon>Frankliniella</taxon>
    </lineage>
</organism>
<keyword evidence="9 15" id="KW-0472">Membrane</keyword>
<proteinExistence type="inferred from homology"/>
<name>A0AAE1GWE3_9NEOP</name>
<feature type="transmembrane region" description="Helical" evidence="15">
    <location>
        <begin position="397"/>
        <end position="415"/>
    </location>
</feature>
<evidence type="ECO:0000256" key="7">
    <source>
        <dbReference type="ARBA" id="ARBA00022989"/>
    </source>
</evidence>
<evidence type="ECO:0000313" key="18">
    <source>
        <dbReference type="Proteomes" id="UP001219518"/>
    </source>
</evidence>
<evidence type="ECO:0000256" key="4">
    <source>
        <dbReference type="ARBA" id="ARBA00022676"/>
    </source>
</evidence>
<evidence type="ECO:0000256" key="6">
    <source>
        <dbReference type="ARBA" id="ARBA00022692"/>
    </source>
</evidence>
<feature type="transmembrane region" description="Helical" evidence="15">
    <location>
        <begin position="180"/>
        <end position="200"/>
    </location>
</feature>
<dbReference type="PANTHER" id="PTHR22914:SF42">
    <property type="entry name" value="CHITIN SYNTHASE"/>
    <property type="match status" value="1"/>
</dbReference>
<evidence type="ECO:0000256" key="1">
    <source>
        <dbReference type="ARBA" id="ARBA00004651"/>
    </source>
</evidence>
<feature type="transmembrane region" description="Helical" evidence="15">
    <location>
        <begin position="142"/>
        <end position="160"/>
    </location>
</feature>
<evidence type="ECO:0000313" key="17">
    <source>
        <dbReference type="EMBL" id="KAK3909060.1"/>
    </source>
</evidence>
<feature type="transmembrane region" description="Helical" evidence="15">
    <location>
        <begin position="81"/>
        <end position="101"/>
    </location>
</feature>
<keyword evidence="18" id="KW-1185">Reference proteome</keyword>
<dbReference type="Pfam" id="PF03142">
    <property type="entry name" value="Chitin_synth_2"/>
    <property type="match status" value="1"/>
</dbReference>
<keyword evidence="10" id="KW-0325">Glycoprotein</keyword>
<dbReference type="EMBL" id="JAHWGI010000083">
    <property type="protein sequence ID" value="KAK3909060.1"/>
    <property type="molecule type" value="Genomic_DNA"/>
</dbReference>
<dbReference type="PANTHER" id="PTHR22914">
    <property type="entry name" value="CHITIN SYNTHASE"/>
    <property type="match status" value="1"/>
</dbReference>
<feature type="region of interest" description="Disordered" evidence="14">
    <location>
        <begin position="1311"/>
        <end position="1363"/>
    </location>
</feature>
<feature type="transmembrane region" description="Helical" evidence="15">
    <location>
        <begin position="1487"/>
        <end position="1506"/>
    </location>
</feature>
<feature type="transmembrane region" description="Helical" evidence="15">
    <location>
        <begin position="486"/>
        <end position="504"/>
    </location>
</feature>
<protein>
    <recommendedName>
        <fullName evidence="2">chitin synthase</fullName>
        <ecNumber evidence="2">2.4.1.16</ecNumber>
    </recommendedName>
</protein>
<keyword evidence="4" id="KW-0328">Glycosyltransferase</keyword>
<accession>A0AAE1GWE3</accession>
<feature type="transmembrane region" description="Helical" evidence="15">
    <location>
        <begin position="1156"/>
        <end position="1177"/>
    </location>
</feature>
<evidence type="ECO:0000256" key="8">
    <source>
        <dbReference type="ARBA" id="ARBA00023054"/>
    </source>
</evidence>
<dbReference type="GO" id="GO:0006031">
    <property type="term" value="P:chitin biosynthetic process"/>
    <property type="evidence" value="ECO:0007669"/>
    <property type="project" value="TreeGrafter"/>
</dbReference>
<feature type="transmembrane region" description="Helical" evidence="15">
    <location>
        <begin position="1189"/>
        <end position="1208"/>
    </location>
</feature>
<comment type="catalytic activity">
    <reaction evidence="12">
        <text>[(1-&gt;4)-N-acetyl-beta-D-glucosaminyl](n) + UDP-N-acetyl-alpha-D-glucosamine = [(1-&gt;4)-N-acetyl-beta-D-glucosaminyl](n+1) + UDP + H(+)</text>
        <dbReference type="Rhea" id="RHEA:16637"/>
        <dbReference type="Rhea" id="RHEA-COMP:9593"/>
        <dbReference type="Rhea" id="RHEA-COMP:9595"/>
        <dbReference type="ChEBI" id="CHEBI:15378"/>
        <dbReference type="ChEBI" id="CHEBI:17029"/>
        <dbReference type="ChEBI" id="CHEBI:57705"/>
        <dbReference type="ChEBI" id="CHEBI:58223"/>
        <dbReference type="EC" id="2.4.1.16"/>
    </reaction>
</comment>
<reference evidence="17" key="2">
    <citation type="journal article" date="2023" name="BMC Genomics">
        <title>Pest status, molecular evolution, and epigenetic factors derived from the genome assembly of Frankliniella fusca, a thysanopteran phytovirus vector.</title>
        <authorList>
            <person name="Catto M.A."/>
            <person name="Labadie P.E."/>
            <person name="Jacobson A.L."/>
            <person name="Kennedy G.G."/>
            <person name="Srinivasan R."/>
            <person name="Hunt B.G."/>
        </authorList>
    </citation>
    <scope>NUCLEOTIDE SEQUENCE</scope>
    <source>
        <strain evidence="17">PL_HMW_Pooled</strain>
    </source>
</reference>
<dbReference type="GO" id="GO:0005886">
    <property type="term" value="C:plasma membrane"/>
    <property type="evidence" value="ECO:0007669"/>
    <property type="project" value="UniProtKB-SubCell"/>
</dbReference>
<feature type="transmembrane region" description="Helical" evidence="15">
    <location>
        <begin position="1544"/>
        <end position="1565"/>
    </location>
</feature>
<feature type="transmembrane region" description="Helical" evidence="15">
    <location>
        <begin position="317"/>
        <end position="341"/>
    </location>
</feature>
<evidence type="ECO:0000256" key="15">
    <source>
        <dbReference type="SAM" id="Phobius"/>
    </source>
</evidence>
<feature type="transmembrane region" description="Helical" evidence="15">
    <location>
        <begin position="995"/>
        <end position="1018"/>
    </location>
</feature>